<dbReference type="InterPro" id="IPR020806">
    <property type="entry name" value="PKS_PP-bd"/>
</dbReference>
<organism evidence="13 14">
    <name type="scientific">Streptomyces finlayi</name>
    <dbReference type="NCBI Taxonomy" id="67296"/>
    <lineage>
        <taxon>Bacteria</taxon>
        <taxon>Bacillati</taxon>
        <taxon>Actinomycetota</taxon>
        <taxon>Actinomycetes</taxon>
        <taxon>Kitasatosporales</taxon>
        <taxon>Streptomycetaceae</taxon>
        <taxon>Streptomyces</taxon>
    </lineage>
</organism>
<dbReference type="InterPro" id="IPR049551">
    <property type="entry name" value="PKS_DH_C"/>
</dbReference>
<feature type="domain" description="PKS/mFAS DH" evidence="12">
    <location>
        <begin position="1671"/>
        <end position="1964"/>
    </location>
</feature>
<reference evidence="13" key="1">
    <citation type="journal article" date="2014" name="Int. J. Syst. Evol. Microbiol.">
        <title>Complete genome sequence of Corynebacterium casei LMG S-19264T (=DSM 44701T), isolated from a smear-ripened cheese.</title>
        <authorList>
            <consortium name="US DOE Joint Genome Institute (JGI-PGF)"/>
            <person name="Walter F."/>
            <person name="Albersmeier A."/>
            <person name="Kalinowski J."/>
            <person name="Ruckert C."/>
        </authorList>
    </citation>
    <scope>NUCLEOTIDE SEQUENCE</scope>
    <source>
        <strain evidence="13">JCM 4637</strain>
    </source>
</reference>
<dbReference type="Gene3D" id="3.10.129.110">
    <property type="entry name" value="Polyketide synthase dehydratase"/>
    <property type="match status" value="4"/>
</dbReference>
<feature type="domain" description="PKS/mFAS DH" evidence="12">
    <location>
        <begin position="1"/>
        <end position="215"/>
    </location>
</feature>
<feature type="region of interest" description="C-terminal hotdog fold" evidence="8">
    <location>
        <begin position="1809"/>
        <end position="1964"/>
    </location>
</feature>
<feature type="domain" description="Ketosynthase family 3 (KS3)" evidence="11">
    <location>
        <begin position="767"/>
        <end position="1184"/>
    </location>
</feature>
<evidence type="ECO:0000256" key="2">
    <source>
        <dbReference type="ARBA" id="ARBA00022450"/>
    </source>
</evidence>
<evidence type="ECO:0000256" key="6">
    <source>
        <dbReference type="ARBA" id="ARBA00023268"/>
    </source>
</evidence>
<dbReference type="Gene3D" id="3.40.47.10">
    <property type="match status" value="3"/>
</dbReference>
<dbReference type="PROSITE" id="PS00606">
    <property type="entry name" value="KS3_1"/>
    <property type="match status" value="3"/>
</dbReference>
<feature type="region of interest" description="N-terminal hotdog fold" evidence="8">
    <location>
        <begin position="5111"/>
        <end position="5237"/>
    </location>
</feature>
<keyword evidence="6" id="KW-0511">Multifunctional enzyme</keyword>
<dbReference type="PROSITE" id="PS00012">
    <property type="entry name" value="PHOSPHOPANTETHEINE"/>
    <property type="match status" value="4"/>
</dbReference>
<feature type="domain" description="PKS/mFAS DH" evidence="12">
    <location>
        <begin position="3445"/>
        <end position="3717"/>
    </location>
</feature>
<evidence type="ECO:0000256" key="8">
    <source>
        <dbReference type="PROSITE-ProRule" id="PRU01363"/>
    </source>
</evidence>
<feature type="active site" description="Proton acceptor; for dehydratase activity" evidence="8">
    <location>
        <position position="1703"/>
    </location>
</feature>
<dbReference type="InterPro" id="IPR009081">
    <property type="entry name" value="PP-bd_ACP"/>
</dbReference>
<evidence type="ECO:0000259" key="10">
    <source>
        <dbReference type="PROSITE" id="PS50075"/>
    </source>
</evidence>
<dbReference type="Pfam" id="PF16197">
    <property type="entry name" value="KAsynt_C_assoc"/>
    <property type="match status" value="3"/>
</dbReference>
<dbReference type="Pfam" id="PF21089">
    <property type="entry name" value="PKS_DH_N"/>
    <property type="match status" value="3"/>
</dbReference>
<feature type="active site" description="Proton donor; for dehydratase activity" evidence="8">
    <location>
        <position position="5310"/>
    </location>
</feature>
<evidence type="ECO:0000259" key="12">
    <source>
        <dbReference type="PROSITE" id="PS52019"/>
    </source>
</evidence>
<dbReference type="GO" id="GO:0031177">
    <property type="term" value="F:phosphopantetheine binding"/>
    <property type="evidence" value="ECO:0007669"/>
    <property type="project" value="InterPro"/>
</dbReference>
<dbReference type="InterPro" id="IPR036736">
    <property type="entry name" value="ACP-like_sf"/>
</dbReference>
<evidence type="ECO:0000256" key="9">
    <source>
        <dbReference type="SAM" id="MobiDB-lite"/>
    </source>
</evidence>
<dbReference type="SMART" id="SM00823">
    <property type="entry name" value="PKS_PP"/>
    <property type="match status" value="4"/>
</dbReference>
<dbReference type="SMART" id="SM00827">
    <property type="entry name" value="PKS_AT"/>
    <property type="match status" value="3"/>
</dbReference>
<dbReference type="SMART" id="SM00825">
    <property type="entry name" value="PKS_KS"/>
    <property type="match status" value="3"/>
</dbReference>
<dbReference type="PROSITE" id="PS52004">
    <property type="entry name" value="KS3_2"/>
    <property type="match status" value="3"/>
</dbReference>
<dbReference type="InterPro" id="IPR006162">
    <property type="entry name" value="Ppantetheine_attach_site"/>
</dbReference>
<dbReference type="GO" id="GO:0006633">
    <property type="term" value="P:fatty acid biosynthetic process"/>
    <property type="evidence" value="ECO:0007669"/>
    <property type="project" value="InterPro"/>
</dbReference>
<feature type="domain" description="Carrier" evidence="10">
    <location>
        <begin position="670"/>
        <end position="745"/>
    </location>
</feature>
<feature type="region of interest" description="C-terminal hotdog fold" evidence="8">
    <location>
        <begin position="79"/>
        <end position="215"/>
    </location>
</feature>
<dbReference type="Pfam" id="PF08659">
    <property type="entry name" value="KR"/>
    <property type="match status" value="4"/>
</dbReference>
<feature type="region of interest" description="Disordered" evidence="9">
    <location>
        <begin position="5476"/>
        <end position="5495"/>
    </location>
</feature>
<keyword evidence="4" id="KW-0808">Transferase</keyword>
<feature type="active site" description="Proton donor; for dehydratase activity" evidence="8">
    <location>
        <position position="3641"/>
    </location>
</feature>
<dbReference type="SUPFAM" id="SSF52151">
    <property type="entry name" value="FabD/lysophospholipase-like"/>
    <property type="match status" value="3"/>
</dbReference>
<dbReference type="CDD" id="cd00833">
    <property type="entry name" value="PKS"/>
    <property type="match status" value="3"/>
</dbReference>
<keyword evidence="7" id="KW-0012">Acyltransferase</keyword>
<keyword evidence="3" id="KW-0597">Phosphoprotein</keyword>
<comment type="caution">
    <text evidence="8">Lacks conserved residue(s) required for the propagation of feature annotation.</text>
</comment>
<feature type="region of interest" description="C-terminal hotdog fold" evidence="8">
    <location>
        <begin position="5251"/>
        <end position="5392"/>
    </location>
</feature>
<evidence type="ECO:0000256" key="4">
    <source>
        <dbReference type="ARBA" id="ARBA00022679"/>
    </source>
</evidence>
<dbReference type="CDD" id="cd08956">
    <property type="entry name" value="KR_3_FAS_SDR_x"/>
    <property type="match status" value="4"/>
</dbReference>
<dbReference type="InterPro" id="IPR014030">
    <property type="entry name" value="Ketoacyl_synth_N"/>
</dbReference>
<evidence type="ECO:0000256" key="7">
    <source>
        <dbReference type="ARBA" id="ARBA00023315"/>
    </source>
</evidence>
<dbReference type="InterPro" id="IPR016036">
    <property type="entry name" value="Malonyl_transacylase_ACP-bd"/>
</dbReference>
<gene>
    <name evidence="13" type="ORF">GCM10010334_71860</name>
</gene>
<comment type="pathway">
    <text evidence="1">Antibiotic biosynthesis.</text>
</comment>
<feature type="domain" description="Ketosynthase family 3 (KS3)" evidence="11">
    <location>
        <begin position="2571"/>
        <end position="2984"/>
    </location>
</feature>
<feature type="region of interest" description="N-terminal hotdog fold" evidence="8">
    <location>
        <begin position="1"/>
        <end position="65"/>
    </location>
</feature>
<evidence type="ECO:0008006" key="15">
    <source>
        <dbReference type="Google" id="ProtNLM"/>
    </source>
</evidence>
<dbReference type="SMART" id="SM00826">
    <property type="entry name" value="PKS_DH"/>
    <property type="match status" value="4"/>
</dbReference>
<name>A0A918X5A2_9ACTN</name>
<evidence type="ECO:0000313" key="14">
    <source>
        <dbReference type="Proteomes" id="UP000638353"/>
    </source>
</evidence>
<dbReference type="InterPro" id="IPR014043">
    <property type="entry name" value="Acyl_transferase_dom"/>
</dbReference>
<dbReference type="InterPro" id="IPR013968">
    <property type="entry name" value="PKS_KR"/>
</dbReference>
<dbReference type="Pfam" id="PF00698">
    <property type="entry name" value="Acyl_transf_1"/>
    <property type="match status" value="3"/>
</dbReference>
<evidence type="ECO:0000313" key="13">
    <source>
        <dbReference type="EMBL" id="GHD13533.1"/>
    </source>
</evidence>
<dbReference type="InterPro" id="IPR049552">
    <property type="entry name" value="PKS_DH_N"/>
</dbReference>
<dbReference type="Gene3D" id="3.40.366.10">
    <property type="entry name" value="Malonyl-Coenzyme A Acyl Carrier Protein, domain 2"/>
    <property type="match status" value="3"/>
</dbReference>
<protein>
    <recommendedName>
        <fullName evidence="15">SDR family NAD(P)-dependent oxidoreductase</fullName>
    </recommendedName>
</protein>
<feature type="domain" description="Carrier" evidence="10">
    <location>
        <begin position="4154"/>
        <end position="4229"/>
    </location>
</feature>
<dbReference type="InterPro" id="IPR001227">
    <property type="entry name" value="Ac_transferase_dom_sf"/>
</dbReference>
<dbReference type="Gene3D" id="1.10.1200.10">
    <property type="entry name" value="ACP-like"/>
    <property type="match status" value="4"/>
</dbReference>
<dbReference type="SMART" id="SM01294">
    <property type="entry name" value="PKS_PP_betabranch"/>
    <property type="match status" value="4"/>
</dbReference>
<dbReference type="InterPro" id="IPR020841">
    <property type="entry name" value="PKS_Beta-ketoAc_synthase_dom"/>
</dbReference>
<sequence length="6053" mass="628970">MVEELALAAPLVLPEQGGVQLQVRLSAAEESGRRMVGVYSCTEGAGDGVWVRHASGVLSADAVGTAVGFDATTWPPAGAEEMSVDGAYERFAQAGFGYGPVFRGLRAVWRRGEELFAEVALPEEEREAAGRFGLHPALLDASLHAGLLEGANDDTVVPFVWNDVVLHAVGASEVRVRLTRVGDEGLSLQMADMAGQPVLSVGSMLSRLVSEKQLSSAASPLFGIEWSVVPTDSAGAGVPWVRWEEVPAEGSVPGVVVLDCGAEVSSDVVSGVRAVSYRVLEVVRSWLAEERFAGSRLVVVTRGAVAVPEGAGLDVVQAPVWGLVRAAEAENPGRFALVDVETGASVDAVAPALRTGEPECAVREGQVWAPRLVRLETAAERVPAFDAGGAVLVTGGTGGLGAVVARRLVSEYGVRHLVLTSRRGLEAPGSPELAAELMAIGAEVRIAACDVSDREALAGLLAETVAERPLTAVFHAAGISSNALVGALTEDAFDAVLAPKVDAAWHLHELTREWDLAAFVLFSSAGGLVLTAGQGNYAAANVFLDALAVRRAAEGLPATSMAFGLWDAGAGMGALLADVDRKRMASQGLPVLSAGTGLELFDSALRSPRPAVVPVLVDPAALRARTDEIPALLRGLTPRRARRAAAGAGGATASSLEQRLSGQSLGERRRTVLQLVRGEVASVLGHASAEAIGADRAFKELGFDSLAATELRNQLNRATGLRLPATLAFDHPNAEAVTDHLLTLLGTDEAASDAAVRGTEQQHSLDGDPVAIVGMACRYPGGVTSPEDLWQLLMNGGDTVSDLPADRGWNIEDLYDPEPGKEGKSYTRRGSFLHEAADFDPGFFGIPPREALYMDPQQRLLLETSWEALERAGIDPATLKGSRTGVFAGVMYHDYALGANPSGTSGGSVVSGRVSYTLGLEGPAVTVDTACSSSLVALHLAVQSLRAGECSLALAGGATVMSTPGMFIEFSRQRGLSVDGRCKAFGSSADGVGWSEGVGVLLVERLSDAQRNGHQVLAVIRGSAVNQDGASNGFAAPNGPSQQRVIRQALASAALAATEVDAVEAHGTGTTLGDPIEAQALLATYGQGRPENQPFLLGSVKSNIGHAQAAAGVAGVIKMVMAMQEGVLPRTLHADEPSPHVDWTEGAVALLGEAVHWPETGRPRRAGVSAFGISGTNAHVILEQAAEQGSARVPEEAAGPAAGATTGAEPEGATAAETGVLPWLVSAATPEALQAQAARLLTYVDARPDLNLAATADALATARTALEHRAAIVGTGRAELLDGLRGLADGEPKLPGGVLRSSARGNGTSAFLFSGQGSQRLGMGRELYARFPVFAAAFDAVCEQLDVPVREVVWGEDAEALDQTVFAQAALFAVEVALFRLVESWGVRPDFVAGHSIGEVAAAHVAGVFSLADACALVAARGRLMQALPGGGAMLAVQATEDEVLPLLGELVSVAAVNGPASVVVSGAVDQVESVRTHFEGLGRKTTRLRVSHAFHSPLMDPMLDDFRAVVLELSFAAPSIPVVSNLTGGVAEAERLCSPEYWVRHARDAVRFADGIRTLADLGVTRCLEVGPDAVLAGMAGDCLDGTSASALPLLRAGRGETATLVAALGALHCAGIAVDWREFFSGTAEGTAGVRVDLPTYAFQRQRYWLDATRATADLDSVGVVAADHPLLGTATELVSADGYLFTGRLSVRTHPWLADHTVKGTILVPGTGLLELVLRAGSEAGCAAVEELTLAAPLVLPEQGGVQVQVWVAEPDGTGRRQVTVHSRPDDGQDGVWVRHASGVLSADAVGTAVGFDAVTWPPAGAEEVSVEGAYEGFAGAGFGYGPVFRGLRAVWRRGEELFAEVALPEEERDAAGRFGLHPALLDAAMHAAILTSTGETAIPFVWTDVALHAVGASEVRVRLARIGEEGWTLALADVTGAPVLSVGSMVSRPVSAEQLGGSGSPLYGIDWSVVPAVSAMPGVPVAGDVPWVRWEEVPAEGSVPGVVVLDCGAVAGVDGDVPCAVRAVSLRVLEVVRSWLAEERFAGSRLVVVTRGAVAVPEGAGLDVVQAPVWGLVRAAQAENPGRFVLVDVEPGADLGSVAPALAAGESESAVRAGQVWVPRLKRLDSSEEEIPPFDAGGAVLVTGGTGGLGAVVARRLVSEYGVRHLVLTSRRGLEAPGAPELAAELVALGAEVRIAACDVSDREALAGLLAETVAERPLTAVFHAAGIGDSAVMDALTPEQVDRVYAPKVDAAWHLHELTREWDLAAFVLFSSAGGLVLTAGQGNYAAANVFLDALAVRRAAEGLPATSMAFGLWEVGGGLGAYLRDVDRKRMATQGVPPMTLETGLTLFDAALCSGCPAVVPVRIDTAALRSRTDEVPALLRGLVPVVRRAAAAGSGSGSAEPSLHERLSGLSVGERRRTVLQLVRGEVASVLGHASAEAIGADRAFKELGFDSLAATELRNQLNRATGLRLPATLAFDHPNAEAVTDHLLTLLGGNEAGGTAGEDELREALRTIPTSRLRDAGLMESLLELAEVRVTPADLLAEEEPQDQDQCADGDALAAARRETARLRADNRRLAADRHEPIAIVGMACRYPGGVNSPEDLWRLVTSGGDAISAFPTDRGWDLSSLLDPRATGPDAYYTRTGGFLDGAADFDPAFFGISPREALAMDPQQRITLELAWEALERAGIDPTTLRGSRTGVFAGVMYHDYPGSDGNGSVVSGRVSYKLGLEGPAVAVDTACSSSLVALHLAVQALRQGECSLALTGGVTVMATPGVFAEFGRQGGLASDGRCKSFASAADGTGFAEGAGFLAVERLSDAVRNGHQVLAVIRGSAVNQDGASNGLTAPNGPSQRRVIRQALANARLAADQIDAVEAHGTGTTLGDPIEAQALLATYGQGRPADRPLWLGSVKSNIGHAQAAAGVAGIIKMVMAMRHRELPATLHVDEPSHEVDWSAGEVRLLTEAREWAGEGRRTRRAGISSFGISGTNAHVIVEEAPKPPTPLPSEPPAREPRAAASTALVVTAAAPEALRAQAGRLLALVKESAWMSPVDLGHSLATTRAALAHRAVLPATDRDQLLVGLAAMARGEAVAAAATAAPLAFLFSGQGSQRLGMGRELYARFPVFAAAFDAVCEQLDLPVREVVWGEDAEALNQTVFAQAALFAVEVALFRLVESWGVRPDFVAGHSIGEVAAAHVAGVFSLADACALVAARGRLMQALPGGGAMLAVQATEDEVVPLLDELVSIAAVNGPSSVVVSGAEDQVDSIRTHFEGLGRKATRLRVSHAFHSPLMDPMLDDFRAVLGGLAFSRPSLPVVSNLTGDLAEADRLCDPEYWVRHVREAVRFADGIRTLGALGVTRFLEIGPDGVLTALAQDSAPDGAALVPALRGNTSEEAAVREATARLHAHGVQVDWPAFYADCGARRVELPTYPFQHRRFWPAVMAYAGSAESVGLKAADHPLLTGTVELAGSAGQLFTGRLSVQSHPWLADHTVMSAVMVPGTALVELAIRAGDEVGCAALDELTLAAPLVLPAEGGVQVQVWVGEPDDSCRRPVSVHSRPDNGSDTVWTRHAEGFLALSAVEEPAFDASVWPPAGAQALDVSGVYERFAETGFEYGPVFQGLRGAWLLGDEVYAEVALPEDVDGGVFGLHPALFDASLHAAAAGAGDGAGGGVPFAWSGVSLYAFGASALRARLTRGTDGSLAVALADGTGAPVASVRSLTVRPVSAQQWGESGAAAHEQLFAVEWTPIEAPGAGTATPDVELVRWDVAADSADVVGSVHALTARALELVRRAQEERSATDSPLLFVTRGATSGENLAAAAAWGLLRSAQSEHPGRFVLVDVAGEEPNPEVLKALTLLGEPQLLVRDGQVLTARLARVAQPAAGSVPAWQGEGPVLITGGTGALGRAVARHLVDEHGVRSLLLVSRRGAEADGVVELVAELASAGAHTVVEACDLTDRTAVDGLLARHRVHAVVHTAGVLDDALLGSLTAERLAAVLRPKVDAAWNLHEATEGQNLAAFVLFSSVAATFGNAGQANYAAGNAFLDALARHRNALGLPGTSLAWGPWTGAGGGMTGALTVADTERMARAGMPPLSVVEGLALFDAALSAGRPAVLPVRLDLPAIRTRGEAPPLLRGLIRKPVRRAATATGAHTGLTERLTGLDPQTRREALLDAVRTQIALVLGHVGVGEVDAARAFQELGFDSLMAVELRNRLDAATGLRLPATLVFDYPTANALVDFLIDALFDEPLGDNEAVAERLPSARTAAGTDDPVVIVGMACRYPGGVASPEGLWKLVADGVDAVGDFPADRGWDVESLHHPDPEHLGTSYTCSGGFLSDAAYFDPDFFGMSPREALATDAQQRLLLETTWEAFERASIDPVSLRGSQTGVFAGVMYSDYASLLGGPEFEGQQGAGSAGSIASGRVSYALGLEGPAVTVDTACSSSLVAMHLAAQALRSGECSLAVAGGVTVMSTPTTFIEFSRQRGLAADGRCKAFAEAADGVGWGEGVGMVVLERLSDAVRHGHRVLAVVRGSAVNQDGASNGLTAPNGPSQQRVIRQALASGGLSTSDVDVVEAHGTGTTLGDPIEAQALLATYGRDRELPLLLGSVKSNIGHAQAAAGVAGVIKMVMAMEHGTVPRTLHVDAPSSHVDWAAGEVELLSEQRAWPESGRVRRAGVSSFGISGTNAHVVLEQFEAAEVVPQAEVVPGVFPWLVSGKTPEALRDQVGRLRTYVEEAELRPVDVGLSTLTRSVFAHRAVVLNGDQVVEGKVRAGKTAFLFSGQGSQRLRMGRELYARFPVFAAAFDAVCEQWDVPVREVVWGEDAEAVNQTVFAQAGLFAVEVALFRLVESWGVRPDFVAGHSIGEVAAAHVAGVLSLVDACTLVAARGRLMQALPEGGAMLAVQATEDEVLPLLGELVSIAAINGPTSVVVSGAADQVESVRTHFEDLGRKTTRLRVSHAFHSPLMDPMLDDFRTVVSGLSFSAPVIPLAKDAESVCDPEYWVRHVRDAVRFADDIGTFIGLGVTRFLELGPDGVLSALAAGCLPEDSDAVLVPVLRKNRDEETAALQALAELHVSGAKVDWAALFAGSGARSVDLPTYAFQHRRFWPIGTPVGRGGAEALGLRSAEHPLLSGAVELAGSDGFLFTGRLSVATHPWLADHVVMGSVLVPGTALLELAVRAGDELGCPTVEELTLAAPLVLPAQGAAVQLQVAVAAPDSAGRRALSVHSRPASGGAHEPWTRHADGVLAGGPAPTGVPLDATVWPPTGAESLDVTDVYERFAEAGFEYGPVFQGLRAAWRLGEDVYAEISLPEGTEGSAFALHPALFDATLHAFALSDGTDGAAEGRSGGVPFSWTGVSLHASGASAVRARLSRSATGGAVSLALTDATGAPVASVESLVVRPLSPEQLGAGAGVHRDSLFHLDWTPVEPDGEGYGDLRTAALATPLATPGGAATTSPLGDHPVYAHLADLAAELDADAARPVPDVVLVPLLSEGGQDRHDSPVSHDSGTPETVHGTTLQVLELVQAWLAEDRFADARLVFVTQGAASGTDLAAAAVWGLVRSAISENPGRFGLVDLDGAEATALLPRALATAEPQVLLRGDMVLAARLARVTDPAGSTSAGTGPAAPVWAGDGAVLITGGTGGLGRVIARHLVVEHGVRELVLVSRRGAEAEGVAELIEELAGFGARTAVEACDVADPAAVARLVARHPVRAVVHTAGVLADGIVGQLTQQRLAEVLRPKVDAAWNLHEATRHLPLEAFVLFSSAAGTLGNAGQANYAAANAYLDALARHRRVGGLPGTSLAWGPWTRSGGGMTGELTAAEAERMARAGLPPLTPEQGLALFDTTVGGAEPAVLPVRLDLAALRARGEVPALLRGLIRGTVRRSAAADATGSGFADRLAALPQAERYDALFAEVHGQAASVLGHAGSSDVDPGRSFQELGLDSLSAIELRNRLGALTGTRLPATLVFDYPTTQDLVDHLYGLLDLRPQAQPDASATLLAELARLELAFTGAEVSDETFEQVAGRLDVLKEKWGALRTAAPGESTEEDDEFDFEAASDEEVFDLLDKQLGL</sequence>
<dbReference type="SUPFAM" id="SSF51735">
    <property type="entry name" value="NAD(P)-binding Rossmann-fold domains"/>
    <property type="match status" value="8"/>
</dbReference>
<dbReference type="InterPro" id="IPR036291">
    <property type="entry name" value="NAD(P)-bd_dom_sf"/>
</dbReference>
<dbReference type="InterPro" id="IPR016035">
    <property type="entry name" value="Acyl_Trfase/lysoPLipase"/>
</dbReference>
<feature type="region of interest" description="N-terminal hotdog fold" evidence="8">
    <location>
        <begin position="1671"/>
        <end position="1795"/>
    </location>
</feature>
<feature type="active site" description="Proton donor; for dehydratase activity" evidence="8">
    <location>
        <position position="1870"/>
    </location>
</feature>
<dbReference type="InterPro" id="IPR020807">
    <property type="entry name" value="PKS_DH"/>
</dbReference>
<dbReference type="Gene3D" id="3.40.50.720">
    <property type="entry name" value="NAD(P)-binding Rossmann-like Domain"/>
    <property type="match status" value="4"/>
</dbReference>
<reference evidence="13" key="2">
    <citation type="submission" date="2020-09" db="EMBL/GenBank/DDBJ databases">
        <authorList>
            <person name="Sun Q."/>
            <person name="Ohkuma M."/>
        </authorList>
    </citation>
    <scope>NUCLEOTIDE SEQUENCE</scope>
    <source>
        <strain evidence="13">JCM 4637</strain>
    </source>
</reference>
<feature type="region of interest" description="N-terminal hotdog fold" evidence="8">
    <location>
        <begin position="3445"/>
        <end position="3569"/>
    </location>
</feature>
<evidence type="ECO:0000256" key="5">
    <source>
        <dbReference type="ARBA" id="ARBA00023194"/>
    </source>
</evidence>
<dbReference type="InterPro" id="IPR049900">
    <property type="entry name" value="PKS_mFAS_DH"/>
</dbReference>
<dbReference type="InterPro" id="IPR032821">
    <property type="entry name" value="PKS_assoc"/>
</dbReference>
<dbReference type="InterPro" id="IPR042104">
    <property type="entry name" value="PKS_dehydratase_sf"/>
</dbReference>
<dbReference type="Pfam" id="PF14765">
    <property type="entry name" value="PS-DH"/>
    <property type="match status" value="4"/>
</dbReference>
<evidence type="ECO:0000256" key="3">
    <source>
        <dbReference type="ARBA" id="ARBA00022553"/>
    </source>
</evidence>
<dbReference type="Pfam" id="PF00550">
    <property type="entry name" value="PP-binding"/>
    <property type="match status" value="4"/>
</dbReference>
<dbReference type="Proteomes" id="UP000638353">
    <property type="component" value="Unassembled WGS sequence"/>
</dbReference>
<accession>A0A918X5A2</accession>
<feature type="region of interest" description="Disordered" evidence="9">
    <location>
        <begin position="1186"/>
        <end position="1212"/>
    </location>
</feature>
<feature type="region of interest" description="C-terminal hotdog fold" evidence="8">
    <location>
        <begin position="3582"/>
        <end position="3717"/>
    </location>
</feature>
<dbReference type="PROSITE" id="PS52019">
    <property type="entry name" value="PKS_MFAS_DH"/>
    <property type="match status" value="4"/>
</dbReference>
<dbReference type="EMBL" id="BMVC01000019">
    <property type="protein sequence ID" value="GHD13533.1"/>
    <property type="molecule type" value="Genomic_DNA"/>
</dbReference>
<proteinExistence type="predicted"/>
<dbReference type="InterPro" id="IPR055123">
    <property type="entry name" value="SpnB-like_Rossmann"/>
</dbReference>
<dbReference type="Pfam" id="PF02801">
    <property type="entry name" value="Ketoacyl-synt_C"/>
    <property type="match status" value="3"/>
</dbReference>
<dbReference type="PANTHER" id="PTHR43775">
    <property type="entry name" value="FATTY ACID SYNTHASE"/>
    <property type="match status" value="1"/>
</dbReference>
<dbReference type="InterPro" id="IPR014031">
    <property type="entry name" value="Ketoacyl_synth_C"/>
</dbReference>
<evidence type="ECO:0000256" key="1">
    <source>
        <dbReference type="ARBA" id="ARBA00004792"/>
    </source>
</evidence>
<dbReference type="FunFam" id="3.40.366.10:FF:000002">
    <property type="entry name" value="Probable polyketide synthase 2"/>
    <property type="match status" value="2"/>
</dbReference>
<dbReference type="FunFam" id="1.10.1200.10:FF:000007">
    <property type="entry name" value="Probable polyketide synthase pks17"/>
    <property type="match status" value="4"/>
</dbReference>
<dbReference type="GO" id="GO:0004315">
    <property type="term" value="F:3-oxoacyl-[acyl-carrier-protein] synthase activity"/>
    <property type="evidence" value="ECO:0007669"/>
    <property type="project" value="InterPro"/>
</dbReference>
<feature type="domain" description="Carrier" evidence="10">
    <location>
        <begin position="2408"/>
        <end position="2483"/>
    </location>
</feature>
<dbReference type="SUPFAM" id="SSF55048">
    <property type="entry name" value="Probable ACP-binding domain of malonyl-CoA ACP transacylase"/>
    <property type="match status" value="3"/>
</dbReference>
<dbReference type="Pfam" id="PF00109">
    <property type="entry name" value="ketoacyl-synt"/>
    <property type="match status" value="3"/>
</dbReference>
<dbReference type="PANTHER" id="PTHR43775:SF51">
    <property type="entry name" value="INACTIVE PHENOLPHTHIOCEROL SYNTHESIS POLYKETIDE SYNTHASE TYPE I PKS1-RELATED"/>
    <property type="match status" value="1"/>
</dbReference>
<dbReference type="InterPro" id="IPR018201">
    <property type="entry name" value="Ketoacyl_synth_AS"/>
</dbReference>
<dbReference type="Gene3D" id="3.30.70.3290">
    <property type="match status" value="3"/>
</dbReference>
<feature type="compositionally biased region" description="Low complexity" evidence="9">
    <location>
        <begin position="1196"/>
        <end position="1212"/>
    </location>
</feature>
<feature type="domain" description="Carrier" evidence="10">
    <location>
        <begin position="5891"/>
        <end position="5966"/>
    </location>
</feature>
<dbReference type="InterPro" id="IPR016039">
    <property type="entry name" value="Thiolase-like"/>
</dbReference>
<keyword evidence="2" id="KW-0596">Phosphopantetheine</keyword>
<keyword evidence="5" id="KW-0045">Antibiotic biosynthesis</keyword>
<dbReference type="InterPro" id="IPR050091">
    <property type="entry name" value="PKS_NRPS_Biosynth_Enz"/>
</dbReference>
<feature type="domain" description="Ketosynthase family 3 (KS3)" evidence="11">
    <location>
        <begin position="4254"/>
        <end position="4676"/>
    </location>
</feature>
<dbReference type="GO" id="GO:0004312">
    <property type="term" value="F:fatty acid synthase activity"/>
    <property type="evidence" value="ECO:0007669"/>
    <property type="project" value="TreeGrafter"/>
</dbReference>
<dbReference type="Pfam" id="PF22953">
    <property type="entry name" value="SpnB_Rossmann"/>
    <property type="match status" value="4"/>
</dbReference>
<evidence type="ECO:0000259" key="11">
    <source>
        <dbReference type="PROSITE" id="PS52004"/>
    </source>
</evidence>
<feature type="active site" description="Proton acceptor; for dehydratase activity" evidence="8">
    <location>
        <position position="5143"/>
    </location>
</feature>
<dbReference type="PROSITE" id="PS50075">
    <property type="entry name" value="CARRIER"/>
    <property type="match status" value="4"/>
</dbReference>
<dbReference type="SUPFAM" id="SSF53901">
    <property type="entry name" value="Thiolase-like"/>
    <property type="match status" value="3"/>
</dbReference>
<dbReference type="SUPFAM" id="SSF47336">
    <property type="entry name" value="ACP-like"/>
    <property type="match status" value="4"/>
</dbReference>
<feature type="active site" description="Proton acceptor; for dehydratase activity" evidence="8">
    <location>
        <position position="3477"/>
    </location>
</feature>
<comment type="caution">
    <text evidence="13">The sequence shown here is derived from an EMBL/GenBank/DDBJ whole genome shotgun (WGS) entry which is preliminary data.</text>
</comment>
<dbReference type="InterPro" id="IPR057326">
    <property type="entry name" value="KR_dom"/>
</dbReference>
<dbReference type="GO" id="GO:0033068">
    <property type="term" value="P:macrolide biosynthetic process"/>
    <property type="evidence" value="ECO:0007669"/>
    <property type="project" value="UniProtKB-ARBA"/>
</dbReference>
<feature type="domain" description="PKS/mFAS DH" evidence="12">
    <location>
        <begin position="5111"/>
        <end position="5392"/>
    </location>
</feature>
<dbReference type="FunFam" id="3.40.47.10:FF:000019">
    <property type="entry name" value="Polyketide synthase type I"/>
    <property type="match status" value="3"/>
</dbReference>
<dbReference type="SMART" id="SM00822">
    <property type="entry name" value="PKS_KR"/>
    <property type="match status" value="4"/>
</dbReference>